<accession>A0AAV6ZAR0</accession>
<reference evidence="1" key="1">
    <citation type="thesis" date="2020" institute="ProQuest LLC" country="789 East Eisenhower Parkway, Ann Arbor, MI, USA">
        <title>Comparative Genomics and Chromosome Evolution.</title>
        <authorList>
            <person name="Mudd A.B."/>
        </authorList>
    </citation>
    <scope>NUCLEOTIDE SEQUENCE</scope>
    <source>
        <strain evidence="1">237g6f4</strain>
        <tissue evidence="1">Blood</tissue>
    </source>
</reference>
<dbReference type="EMBL" id="WNYA01001728">
    <property type="protein sequence ID" value="KAG8545260.1"/>
    <property type="molecule type" value="Genomic_DNA"/>
</dbReference>
<gene>
    <name evidence="1" type="ORF">GDO81_021188</name>
</gene>
<name>A0AAV6ZAR0_ENGPU</name>
<organism evidence="1 2">
    <name type="scientific">Engystomops pustulosus</name>
    <name type="common">Tungara frog</name>
    <name type="synonym">Physalaemus pustulosus</name>
    <dbReference type="NCBI Taxonomy" id="76066"/>
    <lineage>
        <taxon>Eukaryota</taxon>
        <taxon>Metazoa</taxon>
        <taxon>Chordata</taxon>
        <taxon>Craniata</taxon>
        <taxon>Vertebrata</taxon>
        <taxon>Euteleostomi</taxon>
        <taxon>Amphibia</taxon>
        <taxon>Batrachia</taxon>
        <taxon>Anura</taxon>
        <taxon>Neobatrachia</taxon>
        <taxon>Hyloidea</taxon>
        <taxon>Leptodactylidae</taxon>
        <taxon>Leiuperinae</taxon>
        <taxon>Engystomops</taxon>
    </lineage>
</organism>
<keyword evidence="2" id="KW-1185">Reference proteome</keyword>
<comment type="caution">
    <text evidence="1">The sequence shown here is derived from an EMBL/GenBank/DDBJ whole genome shotgun (WGS) entry which is preliminary data.</text>
</comment>
<protein>
    <submittedName>
        <fullName evidence="1">Uncharacterized protein</fullName>
    </submittedName>
</protein>
<evidence type="ECO:0000313" key="1">
    <source>
        <dbReference type="EMBL" id="KAG8545260.1"/>
    </source>
</evidence>
<dbReference type="AlphaFoldDB" id="A0AAV6ZAR0"/>
<proteinExistence type="predicted"/>
<dbReference type="Proteomes" id="UP000824782">
    <property type="component" value="Unassembled WGS sequence"/>
</dbReference>
<evidence type="ECO:0000313" key="2">
    <source>
        <dbReference type="Proteomes" id="UP000824782"/>
    </source>
</evidence>
<sequence>MPDTTHVQNWCSFYKGDIRTPSHVYITTPLPARIIGITLCKTLILSSHKTNSFGSLHAHTCTSVRFRILGPINGSLHHIWAKASLP</sequence>